<dbReference type="Proteomes" id="UP000027195">
    <property type="component" value="Unassembled WGS sequence"/>
</dbReference>
<evidence type="ECO:0000313" key="1">
    <source>
        <dbReference type="EMBL" id="KDQ21742.1"/>
    </source>
</evidence>
<name>A0A067NC95_BOTB1</name>
<gene>
    <name evidence="1" type="ORF">BOTBODRAFT_168958</name>
</gene>
<dbReference type="SUPFAM" id="SSF48371">
    <property type="entry name" value="ARM repeat"/>
    <property type="match status" value="1"/>
</dbReference>
<protein>
    <submittedName>
        <fullName evidence="1">Uncharacterized protein</fullName>
    </submittedName>
</protein>
<reference evidence="2" key="1">
    <citation type="journal article" date="2014" name="Proc. Natl. Acad. Sci. U.S.A.">
        <title>Extensive sampling of basidiomycete genomes demonstrates inadequacy of the white-rot/brown-rot paradigm for wood decay fungi.</title>
        <authorList>
            <person name="Riley R."/>
            <person name="Salamov A.A."/>
            <person name="Brown D.W."/>
            <person name="Nagy L.G."/>
            <person name="Floudas D."/>
            <person name="Held B.W."/>
            <person name="Levasseur A."/>
            <person name="Lombard V."/>
            <person name="Morin E."/>
            <person name="Otillar R."/>
            <person name="Lindquist E.A."/>
            <person name="Sun H."/>
            <person name="LaButti K.M."/>
            <person name="Schmutz J."/>
            <person name="Jabbour D."/>
            <person name="Luo H."/>
            <person name="Baker S.E."/>
            <person name="Pisabarro A.G."/>
            <person name="Walton J.D."/>
            <person name="Blanchette R.A."/>
            <person name="Henrissat B."/>
            <person name="Martin F."/>
            <person name="Cullen D."/>
            <person name="Hibbett D.S."/>
            <person name="Grigoriev I.V."/>
        </authorList>
    </citation>
    <scope>NUCLEOTIDE SEQUENCE [LARGE SCALE GENOMIC DNA]</scope>
    <source>
        <strain evidence="2">FD-172 SS1</strain>
    </source>
</reference>
<organism evidence="1 2">
    <name type="scientific">Botryobasidium botryosum (strain FD-172 SS1)</name>
    <dbReference type="NCBI Taxonomy" id="930990"/>
    <lineage>
        <taxon>Eukaryota</taxon>
        <taxon>Fungi</taxon>
        <taxon>Dikarya</taxon>
        <taxon>Basidiomycota</taxon>
        <taxon>Agaricomycotina</taxon>
        <taxon>Agaricomycetes</taxon>
        <taxon>Cantharellales</taxon>
        <taxon>Botryobasidiaceae</taxon>
        <taxon>Botryobasidium</taxon>
    </lineage>
</organism>
<accession>A0A067NC95</accession>
<dbReference type="InterPro" id="IPR016024">
    <property type="entry name" value="ARM-type_fold"/>
</dbReference>
<proteinExistence type="predicted"/>
<keyword evidence="2" id="KW-1185">Reference proteome</keyword>
<dbReference type="STRING" id="930990.A0A067NC95"/>
<dbReference type="HOGENOM" id="CLU_244982_0_0_1"/>
<dbReference type="InParanoid" id="A0A067NC95"/>
<sequence>MADLSPEKLAQLWPSELSTILPSQEARAELPNIALDGRYDAPARRLAIYVASDEQLCIKALKSDSIAARAAAINSFAQIMGKKSRRPAAWKAIGGTDGFVELVHRLSFREASNLAMAISKRCKKSPESEDANEELDDAVRRLLKTPGDTSRLLFPHLWPLLSATSADVVREVLPTMITLMPAKLYRLSYTHPNTIRTACLSYINAVSTDEEKVEDIACFRKCLEDLILSCAPFDHPGAGESQQSHPGLRFALALLRAYASLIERVPNLASSKDLLAPRSDNLIEIGALCFNKVGPHDVPALEEFAQAITKICRLSNIKALFQGWRIASTANNFLRTPIRAWSLDPNERTSSLLTSLAFHTPSESYAPIHTSSETFLDQVPKPQRFALLRILCSSTSSPLEIDADEWSPTDDPGLQRSRAISWDPTVLLTFDRARALKAYQASVSVLGSRDALRSGRTYYSSDGRGYRKIVFEGFKSDVEGGIMGAYLRGDVSIIKQLKMLTVKESVAEERAKFLKLTLHAAALFDGEELFKDTLAWAFERFAKDLRPRETITSSVLASRLCIEAIAGVGDRWRVTKAMLDSPEKFELLTRRYERGNDILRLIVAALHKAVSEPDFSTTEWHNLYTLISEVFCSRTRAFERLGFPQALLSKCLESVLDIRLEAERIALLQASAKLTRPNRQPFNLSFDGLAIGRRSAPMLLAVLDAFSEKRDNLYEEARITKRAAVAALPAGVPRGLPIQDLVINISTAATWTRRGRFYTAVTQTTGHRSPFIEARLHDILFSPYEVLQAKITMEQEEYCTHYIDSFDSALEAWLRSTDGTAASIDRFTTLAKHLRHVSPDGDLRGLLLAHSSSDRWLQYEKVVRDSFGDAWPQIPGGGEEWNPLVHWPADPYKNKLLVEGQTLLAKRAEPALDRRAHRTQDLFAMARKCRTALPGRVRKAIALVALNCLKQLEPFNAHLSPERFTVADLTHALHSDFLDEAKTDNLKLRHITSYVADVSSDVDPAPLLEFASIVTQEQHIAQVLSSSEAADMGQALDLVVHICKALQLSDNPQLAIQPSLDAIKDPEVSSRARHMLGSRILRILRPAQVELLYEQLFDWIAAKRASKDFDIKVSVLKMVTEMLRLPYLSRSATFSRFTQLGELTRHIDVQHGICKWILEDLVKSSGSISDAAWSLVDSFVTMANGIAESTSFTEEKWHEFESGATELPEVDSDQRIRTLLLRQSPEDLVPDLRREYAERVIARLALNATTNKRRYVSAFLRASGIKLETLPRVAQGVSVMDVENWIPWLPLSLLEVFESEATVHLLDTQFTQWKLDLSRHNLLWNDAPAGKEFSRINQSLKETTIARQLVSALLKSELGSRSDKHTISIESLQDLLASVGIKLLQNPRSILSHHPLMHIRAYLTALEPPFGWSTEAQLWPTRVRPVFERIAAAYDSLVLESGPAIKPHRLEFATRLLPFPNQPPFSGKTDSHGIFARALADLIASLIDEDIYHVHLPPLMALAGQKKYFMVQDIIPTARALTSISDGNLRARVIRHEWASKLIAEWSQSLTGDSSIKKMELVETWRQDESPLVSALSYDHLSSGRDSWSADWR</sequence>
<dbReference type="OrthoDB" id="3144640at2759"/>
<evidence type="ECO:0000313" key="2">
    <source>
        <dbReference type="Proteomes" id="UP000027195"/>
    </source>
</evidence>
<dbReference type="EMBL" id="KL198016">
    <property type="protein sequence ID" value="KDQ21742.1"/>
    <property type="molecule type" value="Genomic_DNA"/>
</dbReference>